<feature type="signal peptide" evidence="1">
    <location>
        <begin position="1"/>
        <end position="21"/>
    </location>
</feature>
<evidence type="ECO:0000256" key="1">
    <source>
        <dbReference type="SAM" id="SignalP"/>
    </source>
</evidence>
<evidence type="ECO:0000313" key="2">
    <source>
        <dbReference type="EMBL" id="MDJ1129939.1"/>
    </source>
</evidence>
<accession>A0ABT6ZMB5</accession>
<dbReference type="Proteomes" id="UP001431693">
    <property type="component" value="Unassembled WGS sequence"/>
</dbReference>
<keyword evidence="1" id="KW-0732">Signal</keyword>
<comment type="caution">
    <text evidence="2">The sequence shown here is derived from an EMBL/GenBank/DDBJ whole genome shotgun (WGS) entry which is preliminary data.</text>
</comment>
<gene>
    <name evidence="2" type="ORF">QJ043_07595</name>
</gene>
<dbReference type="RefSeq" id="WP_283713058.1">
    <property type="nucleotide sequence ID" value="NZ_JASJEW010000002.1"/>
</dbReference>
<dbReference type="PROSITE" id="PS51257">
    <property type="entry name" value="PROKAR_LIPOPROTEIN"/>
    <property type="match status" value="1"/>
</dbReference>
<keyword evidence="3" id="KW-1185">Reference proteome</keyword>
<proteinExistence type="predicted"/>
<reference evidence="2" key="1">
    <citation type="submission" date="2023-05" db="EMBL/GenBank/DDBJ databases">
        <title>[olsenella] sp. nov., isolated from a pig farm feces dump.</title>
        <authorList>
            <person name="Chang Y.-H."/>
        </authorList>
    </citation>
    <scope>NUCLEOTIDE SEQUENCE</scope>
    <source>
        <strain evidence="2">YH-ols2217</strain>
    </source>
</reference>
<evidence type="ECO:0000313" key="3">
    <source>
        <dbReference type="Proteomes" id="UP001431693"/>
    </source>
</evidence>
<organism evidence="2 3">
    <name type="scientific">Kribbibacterium absianum</name>
    <dbReference type="NCBI Taxonomy" id="3044210"/>
    <lineage>
        <taxon>Bacteria</taxon>
        <taxon>Bacillati</taxon>
        <taxon>Actinomycetota</taxon>
        <taxon>Coriobacteriia</taxon>
        <taxon>Coriobacteriales</taxon>
        <taxon>Kribbibacteriaceae</taxon>
        <taxon>Kribbibacterium</taxon>
    </lineage>
</organism>
<dbReference type="EMBL" id="JASJEX010000003">
    <property type="protein sequence ID" value="MDJ1129939.1"/>
    <property type="molecule type" value="Genomic_DNA"/>
</dbReference>
<feature type="chain" id="PRO_5045526568" evidence="1">
    <location>
        <begin position="22"/>
        <end position="173"/>
    </location>
</feature>
<protein>
    <submittedName>
        <fullName evidence="2">Uncharacterized protein</fullName>
    </submittedName>
</protein>
<sequence>MKKPVALAAIVALSCALLGCAEGPVPRTTGDAASASSFTQQVETPADAPTLTGIADLGNARFRIDPSWPEFTAVDLVQWDLSDTVTLTAAVCEPSNQLPDEFADWCDASWTADGCAWVYSEQTSSAGKTWVLGVASTDGETAGVVFMATEKGAPEDAAMPPDVWAVFDSVAIE</sequence>
<name>A0ABT6ZMB5_9ACTN</name>